<accession>A0A4D6WWN0</accession>
<dbReference type="GO" id="GO:0009507">
    <property type="term" value="C:chloroplast"/>
    <property type="evidence" value="ECO:0007669"/>
    <property type="project" value="UniProtKB-SubCell"/>
</dbReference>
<dbReference type="SMART" id="SM00382">
    <property type="entry name" value="AAA"/>
    <property type="match status" value="1"/>
</dbReference>
<keyword evidence="4" id="KW-0547">Nucleotide-binding</keyword>
<evidence type="ECO:0000256" key="5">
    <source>
        <dbReference type="ARBA" id="ARBA00022840"/>
    </source>
</evidence>
<evidence type="ECO:0000259" key="8">
    <source>
        <dbReference type="SMART" id="SM00382"/>
    </source>
</evidence>
<dbReference type="GO" id="GO:0005524">
    <property type="term" value="F:ATP binding"/>
    <property type="evidence" value="ECO:0007669"/>
    <property type="project" value="UniProtKB-KW"/>
</dbReference>
<dbReference type="EMBL" id="MK814660">
    <property type="protein sequence ID" value="QCI06830.1"/>
    <property type="molecule type" value="Genomic_DNA"/>
</dbReference>
<organism evidence="9">
    <name type="scientific">Halydictyon mirabile</name>
    <dbReference type="NCBI Taxonomy" id="189652"/>
    <lineage>
        <taxon>Eukaryota</taxon>
        <taxon>Rhodophyta</taxon>
        <taxon>Florideophyceae</taxon>
        <taxon>Rhodymeniophycidae</taxon>
        <taxon>Ceramiales</taxon>
        <taxon>Dasyaceae</taxon>
        <taxon>Halydictyon</taxon>
    </lineage>
</organism>
<comment type="similarity">
    <text evidence="6">Belongs to the AAA ATPase family. Highly divergent.</text>
</comment>
<proteinExistence type="inferred from homology"/>
<dbReference type="InterPro" id="IPR003593">
    <property type="entry name" value="AAA+_ATPase"/>
</dbReference>
<geneLocation type="plastid" evidence="9"/>
<dbReference type="Gene3D" id="3.40.50.300">
    <property type="entry name" value="P-loop containing nucleotide triphosphate hydrolases"/>
    <property type="match status" value="1"/>
</dbReference>
<reference evidence="9" key="1">
    <citation type="journal article" date="2019" name="Mol. Phylogenet. Evol.">
        <title>Morphological evolution and classification of the red algal order Ceramiales inferred using plastid phylogenomics.</title>
        <authorList>
            <person name="Diaz-Tapia P."/>
            <person name="Pasella M.M."/>
            <person name="Verbruggen H."/>
            <person name="Maggs C.A."/>
        </authorList>
    </citation>
    <scope>NUCLEOTIDE SEQUENCE</scope>
    <source>
        <strain evidence="9">25966_1</strain>
    </source>
</reference>
<dbReference type="PANTHER" id="PTHR42960:SF1">
    <property type="entry name" value="YCF46 PROTEIN"/>
    <property type="match status" value="1"/>
</dbReference>
<dbReference type="GO" id="GO:0016887">
    <property type="term" value="F:ATP hydrolysis activity"/>
    <property type="evidence" value="ECO:0007669"/>
    <property type="project" value="InterPro"/>
</dbReference>
<evidence type="ECO:0000256" key="3">
    <source>
        <dbReference type="ARBA" id="ARBA00022640"/>
    </source>
</evidence>
<evidence type="ECO:0000256" key="4">
    <source>
        <dbReference type="ARBA" id="ARBA00022741"/>
    </source>
</evidence>
<dbReference type="InterPro" id="IPR027417">
    <property type="entry name" value="P-loop_NTPase"/>
</dbReference>
<protein>
    <recommendedName>
        <fullName evidence="7">Uncharacterized AAA domain-containing protein ycf46</fullName>
    </recommendedName>
</protein>
<dbReference type="Pfam" id="PF00004">
    <property type="entry name" value="AAA"/>
    <property type="match status" value="1"/>
</dbReference>
<evidence type="ECO:0000313" key="9">
    <source>
        <dbReference type="EMBL" id="QCI06830.1"/>
    </source>
</evidence>
<comment type="subcellular location">
    <subcellularLocation>
        <location evidence="1">Plastid</location>
        <location evidence="1">Chloroplast</location>
    </subcellularLocation>
</comment>
<keyword evidence="3 9" id="KW-0934">Plastid</keyword>
<evidence type="ECO:0000256" key="6">
    <source>
        <dbReference type="ARBA" id="ARBA00038088"/>
    </source>
</evidence>
<evidence type="ECO:0000256" key="1">
    <source>
        <dbReference type="ARBA" id="ARBA00004229"/>
    </source>
</evidence>
<evidence type="ECO:0000256" key="2">
    <source>
        <dbReference type="ARBA" id="ARBA00022528"/>
    </source>
</evidence>
<keyword evidence="2" id="KW-0150">Chloroplast</keyword>
<dbReference type="InterPro" id="IPR003959">
    <property type="entry name" value="ATPase_AAA_core"/>
</dbReference>
<feature type="domain" description="AAA+ ATPase" evidence="8">
    <location>
        <begin position="253"/>
        <end position="387"/>
    </location>
</feature>
<dbReference type="AlphaFoldDB" id="A0A4D6WWN0"/>
<evidence type="ECO:0000256" key="7">
    <source>
        <dbReference type="ARBA" id="ARBA00040480"/>
    </source>
</evidence>
<dbReference type="SUPFAM" id="SSF52540">
    <property type="entry name" value="P-loop containing nucleoside triphosphate hydrolases"/>
    <property type="match status" value="1"/>
</dbReference>
<reference evidence="9" key="2">
    <citation type="submission" date="2019-04" db="EMBL/GenBank/DDBJ databases">
        <authorList>
            <person name="Pasella M."/>
        </authorList>
    </citation>
    <scope>NUCLEOTIDE SEQUENCE</scope>
    <source>
        <strain evidence="9">25966_1</strain>
    </source>
</reference>
<sequence>MNFEKELKITLSSRNPLIYILTDEEERLEYVLNAISQQIFTENIYTWDFINGYTNNLNYKNYAQKNPLKALDSIINIEAHIYLFKDFNFFINDLGIIRKLKNITKQLKVEKKYIIISSSEINIPDTLKEYFILINFPLPNKKEILYELNKIEQINKISPNISIDKLAIAYKGFSINKIYRSISKILLNQNQTFNILNHISEEKQKIIYETNILDLCMSNKKITDIAGLKNFKRWLKVRSTSFSQIAYNYGIPKPKGVLLVGVQGTGKSLSAKIISLEWQIPLLKLDISKIFNSILGESETKIKKMINICEQIAPCILWIDEIDKIFNSYKNNDSGTTNRVNNIFLTWLSEQNSNVFVVATANNINNLPAELLRKGRFDEIFFIDLPNFEERLNIFKIHLKNIRPLTWYQYNIYYLSQISSNFSGAEIEQIINDAMFNAFYANRECNTQDIIKSIENAIPLAITSEKQILRLQMMVKSGKIRPA</sequence>
<dbReference type="InterPro" id="IPR052381">
    <property type="entry name" value="AAA_domain_protein"/>
</dbReference>
<dbReference type="Gene3D" id="1.10.8.60">
    <property type="match status" value="1"/>
</dbReference>
<name>A0A4D6WWN0_9FLOR</name>
<dbReference type="PANTHER" id="PTHR42960">
    <property type="entry name" value="YCF46 PROTEIN"/>
    <property type="match status" value="1"/>
</dbReference>
<gene>
    <name evidence="9" type="primary">ycf46</name>
</gene>
<keyword evidence="5" id="KW-0067">ATP-binding</keyword>